<dbReference type="EMBL" id="UINC01011128">
    <property type="protein sequence ID" value="SVA49247.1"/>
    <property type="molecule type" value="Genomic_DNA"/>
</dbReference>
<dbReference type="PANTHER" id="PTHR24104:SF25">
    <property type="entry name" value="PROTEIN LIN-41"/>
    <property type="match status" value="1"/>
</dbReference>
<proteinExistence type="predicted"/>
<organism evidence="2">
    <name type="scientific">marine metagenome</name>
    <dbReference type="NCBI Taxonomy" id="408172"/>
    <lineage>
        <taxon>unclassified sequences</taxon>
        <taxon>metagenomes</taxon>
        <taxon>ecological metagenomes</taxon>
    </lineage>
</organism>
<accession>A0A381WBC2</accession>
<sequence length="325" mass="36487">LGMRRVTNYPYDLAFGPEDKLYVLCRTSGAALIRVWTFNDAERLTDDLVQIGAYGADEGQFQWPVQIITDSEGNLYVSDEATHKVSKFNPDGEFVSRWGTEGSGKGEFTAPTGISFDPEGSMVVADSGNSRIQTYDANGKLINQFGTPGEGEGQLRNPWGIHVDELGDVYVADWGNDRIQVFSSNGDVKMVLEGETPDGLAINRPSSVTVDQHGDIYVTDWTNNRVLVYDSNGRYVWRFLGDATLSRVARDYMMTNAYANRLREMANLEEEKYFRNPTSVRVDNQFRICVADHSSYRLQVYQKESVELDENSIAPPMRNHSLTTV</sequence>
<keyword evidence="1" id="KW-0677">Repeat</keyword>
<evidence type="ECO:0000256" key="1">
    <source>
        <dbReference type="ARBA" id="ARBA00022737"/>
    </source>
</evidence>
<dbReference type="PROSITE" id="PS51125">
    <property type="entry name" value="NHL"/>
    <property type="match status" value="4"/>
</dbReference>
<dbReference type="GO" id="GO:0008270">
    <property type="term" value="F:zinc ion binding"/>
    <property type="evidence" value="ECO:0007669"/>
    <property type="project" value="UniProtKB-KW"/>
</dbReference>
<dbReference type="SUPFAM" id="SSF63829">
    <property type="entry name" value="Calcium-dependent phosphotriesterase"/>
    <property type="match status" value="1"/>
</dbReference>
<dbReference type="InterPro" id="IPR001258">
    <property type="entry name" value="NHL_repeat"/>
</dbReference>
<name>A0A381WBC2_9ZZZZ</name>
<feature type="non-terminal residue" evidence="2">
    <location>
        <position position="1"/>
    </location>
</feature>
<dbReference type="InterPro" id="IPR050952">
    <property type="entry name" value="TRIM-NHL_E3_ligases"/>
</dbReference>
<reference evidence="2" key="1">
    <citation type="submission" date="2018-05" db="EMBL/GenBank/DDBJ databases">
        <authorList>
            <person name="Lanie J.A."/>
            <person name="Ng W.-L."/>
            <person name="Kazmierczak K.M."/>
            <person name="Andrzejewski T.M."/>
            <person name="Davidsen T.M."/>
            <person name="Wayne K.J."/>
            <person name="Tettelin H."/>
            <person name="Glass J.I."/>
            <person name="Rusch D."/>
            <person name="Podicherti R."/>
            <person name="Tsui H.-C.T."/>
            <person name="Winkler M.E."/>
        </authorList>
    </citation>
    <scope>NUCLEOTIDE SEQUENCE</scope>
</reference>
<dbReference type="CDD" id="cd05819">
    <property type="entry name" value="NHL"/>
    <property type="match status" value="1"/>
</dbReference>
<protein>
    <recommendedName>
        <fullName evidence="3">SMP-30/Gluconolactonase/LRE-like region domain-containing protein</fullName>
    </recommendedName>
</protein>
<dbReference type="Pfam" id="PF01436">
    <property type="entry name" value="NHL"/>
    <property type="match status" value="2"/>
</dbReference>
<evidence type="ECO:0000313" key="2">
    <source>
        <dbReference type="EMBL" id="SVA49247.1"/>
    </source>
</evidence>
<dbReference type="PANTHER" id="PTHR24104">
    <property type="entry name" value="E3 UBIQUITIN-PROTEIN LIGASE NHLRC1-RELATED"/>
    <property type="match status" value="1"/>
</dbReference>
<evidence type="ECO:0008006" key="3">
    <source>
        <dbReference type="Google" id="ProtNLM"/>
    </source>
</evidence>
<dbReference type="Gene3D" id="2.120.10.30">
    <property type="entry name" value="TolB, C-terminal domain"/>
    <property type="match status" value="2"/>
</dbReference>
<dbReference type="InterPro" id="IPR011042">
    <property type="entry name" value="6-blade_b-propeller_TolB-like"/>
</dbReference>
<dbReference type="Pfam" id="PF17170">
    <property type="entry name" value="DUF5128"/>
    <property type="match status" value="1"/>
</dbReference>
<gene>
    <name evidence="2" type="ORF">METZ01_LOCUS102101</name>
</gene>
<dbReference type="AlphaFoldDB" id="A0A381WBC2"/>